<dbReference type="InterPro" id="IPR029063">
    <property type="entry name" value="SAM-dependent_MTases_sf"/>
</dbReference>
<dbReference type="AlphaFoldDB" id="D1C779"/>
<evidence type="ECO:0000313" key="2">
    <source>
        <dbReference type="EMBL" id="ACZ39725.1"/>
    </source>
</evidence>
<dbReference type="HOGENOM" id="CLU_037990_7_3_0"/>
<dbReference type="InParanoid" id="D1C779"/>
<name>D1C779_SPHTD</name>
<evidence type="ECO:0000313" key="3">
    <source>
        <dbReference type="Proteomes" id="UP000002027"/>
    </source>
</evidence>
<sequence length="208" mass="23519">MPVQFTARELRAKYDAVAPVFDRMEAIMEVLGLRRWRRGLVREATGRVLEVAAGTGRNFPFYPEGIDLTAVDISPGMLAVARARARKIGRPVDLIIADAERLPFPDRSFDTVVSTMSVCTFPDPVTALREMGRVCRPGGRILLLEHGRSSVGWIGRWQDRRADRNAQYVGCHWNREPYELAREAGLQPIKARRRLLGIFHLMRLQPAA</sequence>
<reference evidence="2 3" key="2">
    <citation type="journal article" date="2010" name="Stand. Genomic Sci.">
        <title>Complete genome sequence of Desulfohalobium retbaense type strain (HR(100)).</title>
        <authorList>
            <person name="Spring S."/>
            <person name="Nolan M."/>
            <person name="Lapidus A."/>
            <person name="Glavina Del Rio T."/>
            <person name="Copeland A."/>
            <person name="Tice H."/>
            <person name="Cheng J.F."/>
            <person name="Lucas S."/>
            <person name="Land M."/>
            <person name="Chen F."/>
            <person name="Bruce D."/>
            <person name="Goodwin L."/>
            <person name="Pitluck S."/>
            <person name="Ivanova N."/>
            <person name="Mavromatis K."/>
            <person name="Mikhailova N."/>
            <person name="Pati A."/>
            <person name="Chen A."/>
            <person name="Palaniappan K."/>
            <person name="Hauser L."/>
            <person name="Chang Y.J."/>
            <person name="Jeffries C.D."/>
            <person name="Munk C."/>
            <person name="Kiss H."/>
            <person name="Chain P."/>
            <person name="Han C."/>
            <person name="Brettin T."/>
            <person name="Detter J.C."/>
            <person name="Schuler E."/>
            <person name="Goker M."/>
            <person name="Rohde M."/>
            <person name="Bristow J."/>
            <person name="Eisen J.A."/>
            <person name="Markowitz V."/>
            <person name="Hugenholtz P."/>
            <person name="Kyrpides N.C."/>
            <person name="Klenk H.P."/>
        </authorList>
    </citation>
    <scope>NUCLEOTIDE SEQUENCE [LARGE SCALE GENOMIC DNA]</scope>
    <source>
        <strain evidence="3">ATCC 49802 / DSM 20745 / S 6022</strain>
    </source>
</reference>
<organism evidence="2 3">
    <name type="scientific">Sphaerobacter thermophilus (strain ATCC 49802 / DSM 20745 / KCCM 41009 / NCIMB 13125 / S 6022)</name>
    <dbReference type="NCBI Taxonomy" id="479434"/>
    <lineage>
        <taxon>Bacteria</taxon>
        <taxon>Pseudomonadati</taxon>
        <taxon>Thermomicrobiota</taxon>
        <taxon>Thermomicrobia</taxon>
        <taxon>Sphaerobacterales</taxon>
        <taxon>Sphaerobacterineae</taxon>
        <taxon>Sphaerobacteraceae</taxon>
        <taxon>Sphaerobacter</taxon>
    </lineage>
</organism>
<dbReference type="GO" id="GO:0008757">
    <property type="term" value="F:S-adenosylmethionine-dependent methyltransferase activity"/>
    <property type="evidence" value="ECO:0007669"/>
    <property type="project" value="InterPro"/>
</dbReference>
<dbReference type="PANTHER" id="PTHR42912">
    <property type="entry name" value="METHYLTRANSFERASE"/>
    <property type="match status" value="1"/>
</dbReference>
<dbReference type="STRING" id="479434.Sthe_2304"/>
<dbReference type="KEGG" id="sti:Sthe_2304"/>
<protein>
    <submittedName>
        <fullName evidence="2">Methyltransferase type 11</fullName>
    </submittedName>
</protein>
<gene>
    <name evidence="2" type="ordered locus">Sthe_2304</name>
</gene>
<dbReference type="Gene3D" id="3.40.50.150">
    <property type="entry name" value="Vaccinia Virus protein VP39"/>
    <property type="match status" value="1"/>
</dbReference>
<dbReference type="Proteomes" id="UP000002027">
    <property type="component" value="Chromosome 1"/>
</dbReference>
<dbReference type="PANTHER" id="PTHR42912:SF80">
    <property type="entry name" value="METHYLTRANSFERASE DOMAIN-CONTAINING PROTEIN"/>
    <property type="match status" value="1"/>
</dbReference>
<dbReference type="InterPro" id="IPR013216">
    <property type="entry name" value="Methyltransf_11"/>
</dbReference>
<accession>D1C779</accession>
<proteinExistence type="predicted"/>
<dbReference type="InterPro" id="IPR050508">
    <property type="entry name" value="Methyltransf_Superfamily"/>
</dbReference>
<dbReference type="OrthoDB" id="9772751at2"/>
<keyword evidence="3" id="KW-1185">Reference proteome</keyword>
<keyword evidence="2" id="KW-0489">Methyltransferase</keyword>
<dbReference type="EMBL" id="CP001823">
    <property type="protein sequence ID" value="ACZ39725.1"/>
    <property type="molecule type" value="Genomic_DNA"/>
</dbReference>
<dbReference type="Pfam" id="PF08241">
    <property type="entry name" value="Methyltransf_11"/>
    <property type="match status" value="1"/>
</dbReference>
<dbReference type="GO" id="GO:0032259">
    <property type="term" value="P:methylation"/>
    <property type="evidence" value="ECO:0007669"/>
    <property type="project" value="UniProtKB-KW"/>
</dbReference>
<feature type="domain" description="Methyltransferase type 11" evidence="1">
    <location>
        <begin position="49"/>
        <end position="142"/>
    </location>
</feature>
<evidence type="ECO:0000259" key="1">
    <source>
        <dbReference type="Pfam" id="PF08241"/>
    </source>
</evidence>
<dbReference type="SUPFAM" id="SSF53335">
    <property type="entry name" value="S-adenosyl-L-methionine-dependent methyltransferases"/>
    <property type="match status" value="1"/>
</dbReference>
<reference evidence="3" key="1">
    <citation type="submission" date="2009-11" db="EMBL/GenBank/DDBJ databases">
        <title>The complete chromosome 1 of Sphaerobacter thermophilus DSM 20745.</title>
        <authorList>
            <person name="Lucas S."/>
            <person name="Copeland A."/>
            <person name="Lapidus A."/>
            <person name="Glavina del Rio T."/>
            <person name="Dalin E."/>
            <person name="Tice H."/>
            <person name="Bruce D."/>
            <person name="Goodwin L."/>
            <person name="Pitluck S."/>
            <person name="Kyrpides N."/>
            <person name="Mavromatis K."/>
            <person name="Ivanova N."/>
            <person name="Mikhailova N."/>
            <person name="LaButti K.M."/>
            <person name="Clum A."/>
            <person name="Sun H.I."/>
            <person name="Brettin T."/>
            <person name="Detter J.C."/>
            <person name="Han C."/>
            <person name="Larimer F."/>
            <person name="Land M."/>
            <person name="Hauser L."/>
            <person name="Markowitz V."/>
            <person name="Cheng J.F."/>
            <person name="Hugenholtz P."/>
            <person name="Woyke T."/>
            <person name="Wu D."/>
            <person name="Steenblock K."/>
            <person name="Schneider S."/>
            <person name="Pukall R."/>
            <person name="Goeker M."/>
            <person name="Klenk H.P."/>
            <person name="Eisen J.A."/>
        </authorList>
    </citation>
    <scope>NUCLEOTIDE SEQUENCE [LARGE SCALE GENOMIC DNA]</scope>
    <source>
        <strain evidence="3">ATCC 49802 / DSM 20745 / S 6022</strain>
    </source>
</reference>
<dbReference type="eggNOG" id="COG2226">
    <property type="taxonomic scope" value="Bacteria"/>
</dbReference>
<dbReference type="CDD" id="cd02440">
    <property type="entry name" value="AdoMet_MTases"/>
    <property type="match status" value="1"/>
</dbReference>
<keyword evidence="2" id="KW-0808">Transferase</keyword>
<dbReference type="RefSeq" id="WP_012872766.1">
    <property type="nucleotide sequence ID" value="NC_013523.1"/>
</dbReference>